<proteinExistence type="predicted"/>
<evidence type="ECO:0000313" key="4">
    <source>
        <dbReference type="EMBL" id="KAG7370447.1"/>
    </source>
</evidence>
<evidence type="ECO:0000256" key="2">
    <source>
        <dbReference type="SAM" id="Phobius"/>
    </source>
</evidence>
<feature type="transmembrane region" description="Helical" evidence="2">
    <location>
        <begin position="97"/>
        <end position="116"/>
    </location>
</feature>
<keyword evidence="2" id="KW-0812">Transmembrane</keyword>
<dbReference type="EMBL" id="JAGRRH010000004">
    <property type="protein sequence ID" value="KAG7370447.1"/>
    <property type="molecule type" value="Genomic_DNA"/>
</dbReference>
<sequence>MMRSTTVGTAAVTTATAVATFLLLCSMNVADAFMTTATGLTSASIHRPQERGVFLFRLNAVEDLTSKLVESATGTSVVSVPSIGSIDAFTSASIDPLILGGVAVLILGAAAVMSGVKGASFNSSSTSTKSSSSSSSSSKAILEPEPEPIDVSIPYNAAALLAYQQRVDPQGKESDADFVDFLALYKEMAVAEVIVKQKQQKVKLLQEAFAAKYPTTAIMNGQVNGVNGVVTKTTTTTETLVEA</sequence>
<accession>A0A9K3LYE8</accession>
<protein>
    <submittedName>
        <fullName evidence="4">Uncharacterized protein</fullName>
    </submittedName>
</protein>
<feature type="region of interest" description="Disordered" evidence="1">
    <location>
        <begin position="120"/>
        <end position="143"/>
    </location>
</feature>
<keyword evidence="5" id="KW-1185">Reference proteome</keyword>
<organism evidence="4 5">
    <name type="scientific">Nitzschia inconspicua</name>
    <dbReference type="NCBI Taxonomy" id="303405"/>
    <lineage>
        <taxon>Eukaryota</taxon>
        <taxon>Sar</taxon>
        <taxon>Stramenopiles</taxon>
        <taxon>Ochrophyta</taxon>
        <taxon>Bacillariophyta</taxon>
        <taxon>Bacillariophyceae</taxon>
        <taxon>Bacillariophycidae</taxon>
        <taxon>Bacillariales</taxon>
        <taxon>Bacillariaceae</taxon>
        <taxon>Nitzschia</taxon>
    </lineage>
</organism>
<dbReference type="EMBL" id="JAGRRH010000023">
    <property type="protein sequence ID" value="KAG7344655.1"/>
    <property type="molecule type" value="Genomic_DNA"/>
</dbReference>
<evidence type="ECO:0000313" key="3">
    <source>
        <dbReference type="EMBL" id="KAG7344655.1"/>
    </source>
</evidence>
<reference evidence="4" key="1">
    <citation type="journal article" date="2021" name="Sci. Rep.">
        <title>Diploid genomic architecture of Nitzschia inconspicua, an elite biomass production diatom.</title>
        <authorList>
            <person name="Oliver A."/>
            <person name="Podell S."/>
            <person name="Pinowska A."/>
            <person name="Traller J.C."/>
            <person name="Smith S.R."/>
            <person name="McClure R."/>
            <person name="Beliaev A."/>
            <person name="Bohutskyi P."/>
            <person name="Hill E.A."/>
            <person name="Rabines A."/>
            <person name="Zheng H."/>
            <person name="Allen L.Z."/>
            <person name="Kuo A."/>
            <person name="Grigoriev I.V."/>
            <person name="Allen A.E."/>
            <person name="Hazlebeck D."/>
            <person name="Allen E.E."/>
        </authorList>
    </citation>
    <scope>NUCLEOTIDE SEQUENCE</scope>
    <source>
        <strain evidence="4">Hildebrandi</strain>
    </source>
</reference>
<reference evidence="4" key="2">
    <citation type="submission" date="2021-04" db="EMBL/GenBank/DDBJ databases">
        <authorList>
            <person name="Podell S."/>
        </authorList>
    </citation>
    <scope>NUCLEOTIDE SEQUENCE</scope>
    <source>
        <strain evidence="4">Hildebrandi</strain>
    </source>
</reference>
<feature type="compositionally biased region" description="Low complexity" evidence="1">
    <location>
        <begin position="123"/>
        <end position="139"/>
    </location>
</feature>
<evidence type="ECO:0000256" key="1">
    <source>
        <dbReference type="SAM" id="MobiDB-lite"/>
    </source>
</evidence>
<dbReference type="AlphaFoldDB" id="A0A9K3LYE8"/>
<comment type="caution">
    <text evidence="4">The sequence shown here is derived from an EMBL/GenBank/DDBJ whole genome shotgun (WGS) entry which is preliminary data.</text>
</comment>
<gene>
    <name evidence="4" type="ORF">IV203_019017</name>
    <name evidence="3" type="ORF">IV203_022663</name>
</gene>
<keyword evidence="2" id="KW-0472">Membrane</keyword>
<evidence type="ECO:0000313" key="5">
    <source>
        <dbReference type="Proteomes" id="UP000693970"/>
    </source>
</evidence>
<dbReference type="Proteomes" id="UP000693970">
    <property type="component" value="Unassembled WGS sequence"/>
</dbReference>
<keyword evidence="2" id="KW-1133">Transmembrane helix</keyword>
<name>A0A9K3LYE8_9STRA</name>